<proteinExistence type="predicted"/>
<dbReference type="EMBL" id="PPWZ01000019">
    <property type="protein sequence ID" value="POH37456.1"/>
    <property type="molecule type" value="Genomic_DNA"/>
</dbReference>
<evidence type="ECO:0000313" key="2">
    <source>
        <dbReference type="EMBL" id="POH37456.1"/>
    </source>
</evidence>
<gene>
    <name evidence="2" type="ORF">C2R26_03095</name>
</gene>
<keyword evidence="1" id="KW-0812">Transmembrane</keyword>
<feature type="transmembrane region" description="Helical" evidence="1">
    <location>
        <begin position="12"/>
        <end position="28"/>
    </location>
</feature>
<comment type="caution">
    <text evidence="2">The sequence shown here is derived from an EMBL/GenBank/DDBJ whole genome shotgun (WGS) entry which is preliminary data.</text>
</comment>
<evidence type="ECO:0000256" key="1">
    <source>
        <dbReference type="SAM" id="Phobius"/>
    </source>
</evidence>
<dbReference type="AlphaFoldDB" id="A0A2P4R8F6"/>
<name>A0A2P4R8F6_9LACO</name>
<reference evidence="2" key="1">
    <citation type="submission" date="2018-01" db="EMBL/GenBank/DDBJ databases">
        <title>Genome sequnecing of Lactobacillus formosensis KACC 18721.</title>
        <authorList>
            <person name="Kim S.-J."/>
            <person name="Heo J."/>
        </authorList>
    </citation>
    <scope>NUCLEOTIDE SEQUENCE</scope>
    <source>
        <strain evidence="2">KACC 18721</strain>
    </source>
</reference>
<accession>A0A2P4R8F6</accession>
<keyword evidence="1" id="KW-1133">Transmembrane helix</keyword>
<sequence>MEIGSLAEWVEGFGELLAVSVALFLPYYQQRQDNKKKNQRAKQVITSTAKDLLNLDKIQNSTDYLELRNFVAIYRVLSTNDKVLKIIEVGSNILDIIGTSNVLTDQQKQAIQQKLENLTTYKI</sequence>
<protein>
    <submittedName>
        <fullName evidence="2">Uncharacterized protein</fullName>
    </submittedName>
</protein>
<organism evidence="2">
    <name type="scientific">Companilactobacillus formosensis</name>
    <dbReference type="NCBI Taxonomy" id="1617889"/>
    <lineage>
        <taxon>Bacteria</taxon>
        <taxon>Bacillati</taxon>
        <taxon>Bacillota</taxon>
        <taxon>Bacilli</taxon>
        <taxon>Lactobacillales</taxon>
        <taxon>Lactobacillaceae</taxon>
        <taxon>Companilactobacillus</taxon>
    </lineage>
</organism>
<keyword evidence="1" id="KW-0472">Membrane</keyword>